<dbReference type="HOGENOM" id="CLU_3094856_0_0_11"/>
<feature type="region of interest" description="Disordered" evidence="1">
    <location>
        <begin position="1"/>
        <end position="51"/>
    </location>
</feature>
<feature type="compositionally biased region" description="Basic and acidic residues" evidence="1">
    <location>
        <begin position="14"/>
        <end position="23"/>
    </location>
</feature>
<protein>
    <submittedName>
        <fullName evidence="2">Uncharacterized protein</fullName>
    </submittedName>
</protein>
<reference evidence="2 3" key="1">
    <citation type="journal article" date="2011" name="J. Bacteriol.">
        <title>Complete genome sequence of Amycolicicoccus subflavus DQS3-9A1T, an actinomycete isolated from crude oil-polluted soil.</title>
        <authorList>
            <person name="Cai M."/>
            <person name="Chen W.M."/>
            <person name="Nie Y."/>
            <person name="Chi C.Q."/>
            <person name="Wang Y.N."/>
            <person name="Tang Y.Q."/>
            <person name="Li G.Y."/>
            <person name="Wu X.L."/>
        </authorList>
    </citation>
    <scope>NUCLEOTIDE SEQUENCE [LARGE SCALE GENOMIC DNA]</scope>
    <source>
        <strain evidence="3">DSM 45089 / DQS3-9A1</strain>
    </source>
</reference>
<gene>
    <name evidence="2" type="ordered locus">AS9A_0543</name>
</gene>
<keyword evidence="3" id="KW-1185">Reference proteome</keyword>
<feature type="compositionally biased region" description="Basic residues" evidence="1">
    <location>
        <begin position="1"/>
        <end position="11"/>
    </location>
</feature>
<name>F6EIS3_HOYSD</name>
<dbReference type="AlphaFoldDB" id="F6EIS3"/>
<accession>F6EIS3</accession>
<organism evidence="2 3">
    <name type="scientific">Hoyosella subflava (strain DSM 45089 / JCM 17490 / NBRC 109087 / DQS3-9A1)</name>
    <name type="common">Amycolicicoccus subflavus</name>
    <dbReference type="NCBI Taxonomy" id="443218"/>
    <lineage>
        <taxon>Bacteria</taxon>
        <taxon>Bacillati</taxon>
        <taxon>Actinomycetota</taxon>
        <taxon>Actinomycetes</taxon>
        <taxon>Mycobacteriales</taxon>
        <taxon>Hoyosellaceae</taxon>
        <taxon>Hoyosella</taxon>
    </lineage>
</organism>
<evidence type="ECO:0000313" key="3">
    <source>
        <dbReference type="Proteomes" id="UP000009235"/>
    </source>
</evidence>
<dbReference type="EMBL" id="CP002786">
    <property type="protein sequence ID" value="AEF38998.1"/>
    <property type="molecule type" value="Genomic_DNA"/>
</dbReference>
<evidence type="ECO:0000313" key="2">
    <source>
        <dbReference type="EMBL" id="AEF38998.1"/>
    </source>
</evidence>
<sequence>MINRAKKRIGQFHHNGDHLRLDSEEPGATGSTGFLGPVSTRRTTAPESGSL</sequence>
<dbReference type="Proteomes" id="UP000009235">
    <property type="component" value="Chromosome"/>
</dbReference>
<dbReference type="KEGG" id="asd:AS9A_0543"/>
<proteinExistence type="predicted"/>
<feature type="compositionally biased region" description="Polar residues" evidence="1">
    <location>
        <begin position="40"/>
        <end position="51"/>
    </location>
</feature>
<evidence type="ECO:0000256" key="1">
    <source>
        <dbReference type="SAM" id="MobiDB-lite"/>
    </source>
</evidence>